<dbReference type="Gene3D" id="3.40.50.720">
    <property type="entry name" value="NAD(P)-binding Rossmann-like Domain"/>
    <property type="match status" value="1"/>
</dbReference>
<dbReference type="InterPro" id="IPR016040">
    <property type="entry name" value="NAD(P)-bd_dom"/>
</dbReference>
<comment type="caution">
    <text evidence="3">The sequence shown here is derived from an EMBL/GenBank/DDBJ whole genome shotgun (WGS) entry which is preliminary data.</text>
</comment>
<protein>
    <submittedName>
        <fullName evidence="3">NAD(P)H-binding protein</fullName>
    </submittedName>
</protein>
<dbReference type="AlphaFoldDB" id="A0A9D2EI61"/>
<dbReference type="EMBL" id="DXBY01000325">
    <property type="protein sequence ID" value="HIZ37855.1"/>
    <property type="molecule type" value="Genomic_DNA"/>
</dbReference>
<name>A0A9D2EI61_9MICO</name>
<organism evidence="3 4">
    <name type="scientific">Candidatus Ruania gallistercoris</name>
    <dbReference type="NCBI Taxonomy" id="2838746"/>
    <lineage>
        <taxon>Bacteria</taxon>
        <taxon>Bacillati</taxon>
        <taxon>Actinomycetota</taxon>
        <taxon>Actinomycetes</taxon>
        <taxon>Micrococcales</taxon>
        <taxon>Ruaniaceae</taxon>
        <taxon>Ruania</taxon>
    </lineage>
</organism>
<feature type="domain" description="NAD(P)-binding" evidence="2">
    <location>
        <begin position="22"/>
        <end position="182"/>
    </location>
</feature>
<evidence type="ECO:0000313" key="4">
    <source>
        <dbReference type="Proteomes" id="UP000824037"/>
    </source>
</evidence>
<evidence type="ECO:0000256" key="1">
    <source>
        <dbReference type="SAM" id="MobiDB-lite"/>
    </source>
</evidence>
<gene>
    <name evidence="3" type="ORF">H9815_18920</name>
</gene>
<dbReference type="InterPro" id="IPR036291">
    <property type="entry name" value="NAD(P)-bd_dom_sf"/>
</dbReference>
<evidence type="ECO:0000313" key="3">
    <source>
        <dbReference type="EMBL" id="HIZ37855.1"/>
    </source>
</evidence>
<dbReference type="PANTHER" id="PTHR43162:SF1">
    <property type="entry name" value="PRESTALK A DIFFERENTIATION PROTEIN A"/>
    <property type="match status" value="1"/>
</dbReference>
<dbReference type="InterPro" id="IPR051604">
    <property type="entry name" value="Ergot_Alk_Oxidoreductase"/>
</dbReference>
<feature type="region of interest" description="Disordered" evidence="1">
    <location>
        <begin position="1"/>
        <end position="22"/>
    </location>
</feature>
<reference evidence="3" key="1">
    <citation type="journal article" date="2021" name="PeerJ">
        <title>Extensive microbial diversity within the chicken gut microbiome revealed by metagenomics and culture.</title>
        <authorList>
            <person name="Gilroy R."/>
            <person name="Ravi A."/>
            <person name="Getino M."/>
            <person name="Pursley I."/>
            <person name="Horton D.L."/>
            <person name="Alikhan N.F."/>
            <person name="Baker D."/>
            <person name="Gharbi K."/>
            <person name="Hall N."/>
            <person name="Watson M."/>
            <person name="Adriaenssens E.M."/>
            <person name="Foster-Nyarko E."/>
            <person name="Jarju S."/>
            <person name="Secka A."/>
            <person name="Antonio M."/>
            <person name="Oren A."/>
            <person name="Chaudhuri R.R."/>
            <person name="La Ragione R."/>
            <person name="Hildebrand F."/>
            <person name="Pallen M.J."/>
        </authorList>
    </citation>
    <scope>NUCLEOTIDE SEQUENCE</scope>
    <source>
        <strain evidence="3">ChiGjej4B4-7305</strain>
    </source>
</reference>
<evidence type="ECO:0000259" key="2">
    <source>
        <dbReference type="Pfam" id="PF13460"/>
    </source>
</evidence>
<dbReference type="Proteomes" id="UP000824037">
    <property type="component" value="Unassembled WGS sequence"/>
</dbReference>
<feature type="compositionally biased region" description="Polar residues" evidence="1">
    <location>
        <begin position="1"/>
        <end position="16"/>
    </location>
</feature>
<reference evidence="3" key="2">
    <citation type="submission" date="2021-04" db="EMBL/GenBank/DDBJ databases">
        <authorList>
            <person name="Gilroy R."/>
        </authorList>
    </citation>
    <scope>NUCLEOTIDE SEQUENCE</scope>
    <source>
        <strain evidence="3">ChiGjej4B4-7305</strain>
    </source>
</reference>
<dbReference type="SUPFAM" id="SSF51735">
    <property type="entry name" value="NAD(P)-binding Rossmann-fold domains"/>
    <property type="match status" value="1"/>
</dbReference>
<dbReference type="PANTHER" id="PTHR43162">
    <property type="match status" value="1"/>
</dbReference>
<proteinExistence type="predicted"/>
<accession>A0A9D2EI61</accession>
<dbReference type="Gene3D" id="3.90.25.10">
    <property type="entry name" value="UDP-galactose 4-epimerase, domain 1"/>
    <property type="match status" value="1"/>
</dbReference>
<sequence>MTQLTQSRQAQPTTTDPILVLGGTGKTGKRIVARLRTAGRDVRPASRRSTPQFDWDEPSTWSGVLAGVSTVYLALPLTPAPVAEFVEHAVASGVRRLVALSGRGADQWQDGFGQEMLDLERAVRSSGVQWTILRSSNFAQNFSEDVFYGLVMAGELALPVGSIPEPFIDVEDVVDVAVRTLTSDDWVDQILELTGPEALTWDEAVATIAGAARREVRFTDLPPQEYRVLLQSQGIPAADAHALETMFTEIRRGLLTEPTDGVLQVLGRQPRTFADYAAAAAAAGAWD</sequence>
<dbReference type="Pfam" id="PF13460">
    <property type="entry name" value="NAD_binding_10"/>
    <property type="match status" value="1"/>
</dbReference>